<feature type="chain" id="PRO_5011537600" evidence="6">
    <location>
        <begin position="25"/>
        <end position="489"/>
    </location>
</feature>
<proteinExistence type="inferred from homology"/>
<evidence type="ECO:0000256" key="1">
    <source>
        <dbReference type="ARBA" id="ARBA00004442"/>
    </source>
</evidence>
<feature type="signal peptide" evidence="6">
    <location>
        <begin position="1"/>
        <end position="24"/>
    </location>
</feature>
<dbReference type="Proteomes" id="UP000199310">
    <property type="component" value="Unassembled WGS sequence"/>
</dbReference>
<dbReference type="EMBL" id="FOJG01000002">
    <property type="protein sequence ID" value="SEW53468.1"/>
    <property type="molecule type" value="Genomic_DNA"/>
</dbReference>
<reference evidence="9" key="1">
    <citation type="submission" date="2016-10" db="EMBL/GenBank/DDBJ databases">
        <authorList>
            <person name="Varghese N."/>
            <person name="Submissions S."/>
        </authorList>
    </citation>
    <scope>NUCLEOTIDE SEQUENCE [LARGE SCALE GENOMIC DNA]</scope>
    <source>
        <strain evidence="9">DSM 3695</strain>
    </source>
</reference>
<evidence type="ECO:0000259" key="7">
    <source>
        <dbReference type="Pfam" id="PF07980"/>
    </source>
</evidence>
<evidence type="ECO:0000313" key="8">
    <source>
        <dbReference type="EMBL" id="SEW53468.1"/>
    </source>
</evidence>
<sequence>MNKRYHMKHAIYLVLCLVLVTACSKELTEEPRGLVAGKDALSSQAGLETVLSGAYGSLLVPWTSGFTTVSQIALAMGGDDLTTHPGSNKEEFREFDRFTVSSLNSRMTPIWLGCYKTIQSTTNIINNYTAVQGGNPDSIRAMVGEASYLRGLCYYWLTRLWGEVPIIPSEIYSPDYLTLKKSKPAEVYALIEADLKRAEEWIPNGRRSSGRPNKGSAKALLADVYLTEAGWPLKDQSKYALAAAKAKEVIDNKAAYSFDLYQGDYLKIFAGGTSEDVFTLFTRGQWITYNSFYGLSTMPEDEGGWSDFFPELNFYNNFPAGLRKDATFSTQFTNSSGAAITWEQTTTKHPYYKKFTIQSGAKNVYMSANPVIMMRYAHVLLIYAEAQARATGTPNSDAYTAINAVRRRAGLLNLPEGLSGADFATAVVNERAWEFAGEWNRWFDLVRLELVEAANANKNPGDLQPSGTITKAKYWMPIPGADAVVNPNL</sequence>
<dbReference type="GO" id="GO:0009279">
    <property type="term" value="C:cell outer membrane"/>
    <property type="evidence" value="ECO:0007669"/>
    <property type="project" value="UniProtKB-SubCell"/>
</dbReference>
<dbReference type="Gene3D" id="1.25.40.390">
    <property type="match status" value="1"/>
</dbReference>
<dbReference type="AlphaFoldDB" id="A0A1I0SAF8"/>
<dbReference type="PROSITE" id="PS51257">
    <property type="entry name" value="PROKAR_LIPOPROTEIN"/>
    <property type="match status" value="1"/>
</dbReference>
<gene>
    <name evidence="8" type="ORF">SAMN04488122_5478</name>
</gene>
<dbReference type="Pfam" id="PF07980">
    <property type="entry name" value="SusD_RagB"/>
    <property type="match status" value="1"/>
</dbReference>
<evidence type="ECO:0000256" key="4">
    <source>
        <dbReference type="ARBA" id="ARBA00023136"/>
    </source>
</evidence>
<evidence type="ECO:0000256" key="5">
    <source>
        <dbReference type="ARBA" id="ARBA00023237"/>
    </source>
</evidence>
<dbReference type="InterPro" id="IPR011990">
    <property type="entry name" value="TPR-like_helical_dom_sf"/>
</dbReference>
<accession>A0A1I0SAF8</accession>
<protein>
    <submittedName>
        <fullName evidence="8">Starch-binding associating with outer membrane</fullName>
    </submittedName>
</protein>
<keyword evidence="3 6" id="KW-0732">Signal</keyword>
<keyword evidence="5" id="KW-0998">Cell outer membrane</keyword>
<comment type="subcellular location">
    <subcellularLocation>
        <location evidence="1">Cell outer membrane</location>
    </subcellularLocation>
</comment>
<evidence type="ECO:0000256" key="6">
    <source>
        <dbReference type="SAM" id="SignalP"/>
    </source>
</evidence>
<organism evidence="8 9">
    <name type="scientific">Chitinophaga arvensicola</name>
    <dbReference type="NCBI Taxonomy" id="29529"/>
    <lineage>
        <taxon>Bacteria</taxon>
        <taxon>Pseudomonadati</taxon>
        <taxon>Bacteroidota</taxon>
        <taxon>Chitinophagia</taxon>
        <taxon>Chitinophagales</taxon>
        <taxon>Chitinophagaceae</taxon>
        <taxon>Chitinophaga</taxon>
    </lineage>
</organism>
<feature type="domain" description="RagB/SusD" evidence="7">
    <location>
        <begin position="110"/>
        <end position="489"/>
    </location>
</feature>
<dbReference type="SUPFAM" id="SSF48452">
    <property type="entry name" value="TPR-like"/>
    <property type="match status" value="1"/>
</dbReference>
<dbReference type="InterPro" id="IPR012944">
    <property type="entry name" value="SusD_RagB_dom"/>
</dbReference>
<keyword evidence="9" id="KW-1185">Reference proteome</keyword>
<comment type="similarity">
    <text evidence="2">Belongs to the SusD family.</text>
</comment>
<evidence type="ECO:0000313" key="9">
    <source>
        <dbReference type="Proteomes" id="UP000199310"/>
    </source>
</evidence>
<evidence type="ECO:0000256" key="2">
    <source>
        <dbReference type="ARBA" id="ARBA00006275"/>
    </source>
</evidence>
<dbReference type="STRING" id="29529.SAMN04488122_5478"/>
<keyword evidence="4" id="KW-0472">Membrane</keyword>
<evidence type="ECO:0000256" key="3">
    <source>
        <dbReference type="ARBA" id="ARBA00022729"/>
    </source>
</evidence>
<name>A0A1I0SAF8_9BACT</name>